<name>A0A1L6XA04_9LACO</name>
<dbReference type="AlphaFoldDB" id="A0A1L6XA04"/>
<evidence type="ECO:0000313" key="1">
    <source>
        <dbReference type="EMBL" id="APT17807.1"/>
    </source>
</evidence>
<dbReference type="Proteomes" id="UP000185499">
    <property type="component" value="Chromosome"/>
</dbReference>
<proteinExistence type="predicted"/>
<dbReference type="KEGG" id="lah:LA20533_00015"/>
<keyword evidence="2" id="KW-1185">Reference proteome</keyword>
<gene>
    <name evidence="1" type="ORF">LA20533_00015</name>
</gene>
<dbReference type="EMBL" id="CP018888">
    <property type="protein sequence ID" value="APT17807.1"/>
    <property type="molecule type" value="Genomic_DNA"/>
</dbReference>
<organism evidence="1 2">
    <name type="scientific">Amylolactobacillus amylophilus DSM 20533 = JCM 1125</name>
    <dbReference type="NCBI Taxonomy" id="1423721"/>
    <lineage>
        <taxon>Bacteria</taxon>
        <taxon>Bacillati</taxon>
        <taxon>Bacillota</taxon>
        <taxon>Bacilli</taxon>
        <taxon>Lactobacillales</taxon>
        <taxon>Lactobacillaceae</taxon>
        <taxon>Amylolactobacillus</taxon>
    </lineage>
</organism>
<reference evidence="1 2" key="1">
    <citation type="submission" date="2016-12" db="EMBL/GenBank/DDBJ databases">
        <title>The whole genome sequencing and assembly of Lactobacillus amylophilus DSM 20533T strain.</title>
        <authorList>
            <person name="Lee Y.-J."/>
            <person name="Yi H."/>
            <person name="Bahn Y.-S."/>
            <person name="Kim J.F."/>
            <person name="Lee D.-W."/>
        </authorList>
    </citation>
    <scope>NUCLEOTIDE SEQUENCE [LARGE SCALE GENOMIC DNA]</scope>
    <source>
        <strain evidence="1 2">DSM 20533</strain>
    </source>
</reference>
<evidence type="ECO:0000313" key="2">
    <source>
        <dbReference type="Proteomes" id="UP000185499"/>
    </source>
</evidence>
<protein>
    <submittedName>
        <fullName evidence="1">Uncharacterized protein</fullName>
    </submittedName>
</protein>
<sequence length="75" mass="8777">MEHPKRQSQILLLVSNHNVPNFLILSTQLTNWLETNLAFFDIAKSQFHYQMTGVTDEADFQLKIKSELLFSQYFG</sequence>
<accession>A0A1L6XA04</accession>